<keyword evidence="2" id="KW-1185">Reference proteome</keyword>
<comment type="caution">
    <text evidence="1">The sequence shown here is derived from an EMBL/GenBank/DDBJ whole genome shotgun (WGS) entry which is preliminary data.</text>
</comment>
<protein>
    <submittedName>
        <fullName evidence="1">Uncharacterized protein</fullName>
    </submittedName>
</protein>
<accession>A0ACC2C7Y4</accession>
<proteinExistence type="predicted"/>
<evidence type="ECO:0000313" key="2">
    <source>
        <dbReference type="Proteomes" id="UP001162992"/>
    </source>
</evidence>
<gene>
    <name evidence="1" type="ORF">O6H91_11G033600</name>
</gene>
<name>A0ACC2C7Y4_DIPCM</name>
<dbReference type="Proteomes" id="UP001162992">
    <property type="component" value="Chromosome 11"/>
</dbReference>
<sequence length="174" mass="18581">MCVVYLLSSKQEVVEKAYTTLCNRCHISLEAASSTAHSLCPLCALRAAAFCLSAAVSACLDLPTPTPRCLHLPVACLRTAYLRSATYLLAACSSSLPCLPCVLHCRPCDLPVCPLLSGCSLEATFSTCMSAEVCLHTSDHCLQPVCVCLFHMFATCLVGSSLQAQFLREGKSDL</sequence>
<organism evidence="1 2">
    <name type="scientific">Diphasiastrum complanatum</name>
    <name type="common">Issler's clubmoss</name>
    <name type="synonym">Lycopodium complanatum</name>
    <dbReference type="NCBI Taxonomy" id="34168"/>
    <lineage>
        <taxon>Eukaryota</taxon>
        <taxon>Viridiplantae</taxon>
        <taxon>Streptophyta</taxon>
        <taxon>Embryophyta</taxon>
        <taxon>Tracheophyta</taxon>
        <taxon>Lycopodiopsida</taxon>
        <taxon>Lycopodiales</taxon>
        <taxon>Lycopodiaceae</taxon>
        <taxon>Lycopodioideae</taxon>
        <taxon>Diphasiastrum</taxon>
    </lineage>
</organism>
<dbReference type="EMBL" id="CM055102">
    <property type="protein sequence ID" value="KAJ7538096.1"/>
    <property type="molecule type" value="Genomic_DNA"/>
</dbReference>
<reference evidence="2" key="1">
    <citation type="journal article" date="2024" name="Proc. Natl. Acad. Sci. U.S.A.">
        <title>Extraordinary preservation of gene collinearity over three hundred million years revealed in homosporous lycophytes.</title>
        <authorList>
            <person name="Li C."/>
            <person name="Wickell D."/>
            <person name="Kuo L.Y."/>
            <person name="Chen X."/>
            <person name="Nie B."/>
            <person name="Liao X."/>
            <person name="Peng D."/>
            <person name="Ji J."/>
            <person name="Jenkins J."/>
            <person name="Williams M."/>
            <person name="Shu S."/>
            <person name="Plott C."/>
            <person name="Barry K."/>
            <person name="Rajasekar S."/>
            <person name="Grimwood J."/>
            <person name="Han X."/>
            <person name="Sun S."/>
            <person name="Hou Z."/>
            <person name="He W."/>
            <person name="Dai G."/>
            <person name="Sun C."/>
            <person name="Schmutz J."/>
            <person name="Leebens-Mack J.H."/>
            <person name="Li F.W."/>
            <person name="Wang L."/>
        </authorList>
    </citation>
    <scope>NUCLEOTIDE SEQUENCE [LARGE SCALE GENOMIC DNA]</scope>
    <source>
        <strain evidence="2">cv. PW_Plant_1</strain>
    </source>
</reference>
<evidence type="ECO:0000313" key="1">
    <source>
        <dbReference type="EMBL" id="KAJ7538096.1"/>
    </source>
</evidence>